<dbReference type="AlphaFoldDB" id="A0A4R6S946"/>
<evidence type="ECO:0000313" key="3">
    <source>
        <dbReference type="Proteomes" id="UP000295444"/>
    </source>
</evidence>
<dbReference type="RefSeq" id="WP_133851738.1">
    <property type="nucleotide sequence ID" value="NZ_SNXZ01000004.1"/>
</dbReference>
<keyword evidence="3" id="KW-1185">Reference proteome</keyword>
<dbReference type="Proteomes" id="UP000295444">
    <property type="component" value="Unassembled WGS sequence"/>
</dbReference>
<organism evidence="2 3">
    <name type="scientific">Labedaea rhizosphaerae</name>
    <dbReference type="NCBI Taxonomy" id="598644"/>
    <lineage>
        <taxon>Bacteria</taxon>
        <taxon>Bacillati</taxon>
        <taxon>Actinomycetota</taxon>
        <taxon>Actinomycetes</taxon>
        <taxon>Pseudonocardiales</taxon>
        <taxon>Pseudonocardiaceae</taxon>
        <taxon>Labedaea</taxon>
    </lineage>
</organism>
<dbReference type="EMBL" id="SNXZ01000004">
    <property type="protein sequence ID" value="TDP96380.1"/>
    <property type="molecule type" value="Genomic_DNA"/>
</dbReference>
<dbReference type="OrthoDB" id="3697638at2"/>
<comment type="caution">
    <text evidence="2">The sequence shown here is derived from an EMBL/GenBank/DDBJ whole genome shotgun (WGS) entry which is preliminary data.</text>
</comment>
<evidence type="ECO:0000256" key="1">
    <source>
        <dbReference type="SAM" id="MobiDB-lite"/>
    </source>
</evidence>
<sequence>MTEEPKAGSWDYDKLLISAISLVNPHLGRYALHLVDVDAGRGEQLPPAEELQLGRAVVELGVDIQRRAEQRGGELPGATAAGGQAVDEEA</sequence>
<gene>
    <name evidence="2" type="ORF">EV186_104365</name>
</gene>
<name>A0A4R6S946_LABRH</name>
<reference evidence="2 3" key="1">
    <citation type="submission" date="2019-03" db="EMBL/GenBank/DDBJ databases">
        <title>Genomic Encyclopedia of Type Strains, Phase IV (KMG-IV): sequencing the most valuable type-strain genomes for metagenomic binning, comparative biology and taxonomic classification.</title>
        <authorList>
            <person name="Goeker M."/>
        </authorList>
    </citation>
    <scope>NUCLEOTIDE SEQUENCE [LARGE SCALE GENOMIC DNA]</scope>
    <source>
        <strain evidence="2 3">DSM 45361</strain>
    </source>
</reference>
<accession>A0A4R6S946</accession>
<proteinExistence type="predicted"/>
<protein>
    <submittedName>
        <fullName evidence="2">Uncharacterized protein</fullName>
    </submittedName>
</protein>
<feature type="region of interest" description="Disordered" evidence="1">
    <location>
        <begin position="68"/>
        <end position="90"/>
    </location>
</feature>
<evidence type="ECO:0000313" key="2">
    <source>
        <dbReference type="EMBL" id="TDP96380.1"/>
    </source>
</evidence>